<evidence type="ECO:0000313" key="10">
    <source>
        <dbReference type="Proteomes" id="UP000750711"/>
    </source>
</evidence>
<evidence type="ECO:0000256" key="6">
    <source>
        <dbReference type="ARBA" id="ARBA00023274"/>
    </source>
</evidence>
<comment type="subcellular location">
    <subcellularLocation>
        <location evidence="1">Mitochondrion</location>
    </subcellularLocation>
</comment>
<evidence type="ECO:0000256" key="3">
    <source>
        <dbReference type="ARBA" id="ARBA00022946"/>
    </source>
</evidence>
<keyword evidence="10" id="KW-1185">Reference proteome</keyword>
<evidence type="ECO:0000256" key="1">
    <source>
        <dbReference type="ARBA" id="ARBA00004173"/>
    </source>
</evidence>
<feature type="non-terminal residue" evidence="9">
    <location>
        <position position="1"/>
    </location>
</feature>
<dbReference type="AlphaFoldDB" id="A0A9P8LBX1"/>
<dbReference type="Pfam" id="PF11788">
    <property type="entry name" value="MRP-L46"/>
    <property type="match status" value="1"/>
</dbReference>
<dbReference type="Proteomes" id="UP000750711">
    <property type="component" value="Unassembled WGS sequence"/>
</dbReference>
<sequence length="322" mass="36513">WSPGETTVCRRCLQQQYSVSPAAGSVSTTFVEHAPPVVRASSPRTAFRIKAGVVLSRPPQVTRDQTPFEKAFFFYQRRLNERLALPFSRYFYFKGGTPADLEWKRKQAERFTPARDLGVYNAYGETSWNDELLVGAKESEPETQVESLLKDAEVPGVESNEMGVLKKDTAEGPMPRVTKADKEGDEKSLDRRLDRTLYLLVKGNEGRWSFPVSALLGKENLHEAAERILVQSGGFDMNTWVVGNVPIGHYHFDHPKPLLVEDGAEELGEKTFFLKARIMAGRLDLKKNELGLVDFKWLAKEEIEKAVSSRYWKSVRNMLVEQ</sequence>
<dbReference type="PANTHER" id="PTHR13124">
    <property type="entry name" value="39S RIBOSOMAL PROTEIN L46, MITOCHONDRIAL PRECURSOR-RELATED"/>
    <property type="match status" value="1"/>
</dbReference>
<keyword evidence="4" id="KW-0689">Ribosomal protein</keyword>
<accession>A0A9P8LBX1</accession>
<dbReference type="InterPro" id="IPR033650">
    <property type="entry name" value="Ribosomal_mL46_NUDIX"/>
</dbReference>
<dbReference type="SUPFAM" id="SSF55811">
    <property type="entry name" value="Nudix"/>
    <property type="match status" value="1"/>
</dbReference>
<comment type="caution">
    <text evidence="9">The sequence shown here is derived from an EMBL/GenBank/DDBJ whole genome shotgun (WGS) entry which is preliminary data.</text>
</comment>
<evidence type="ECO:0000256" key="5">
    <source>
        <dbReference type="ARBA" id="ARBA00023128"/>
    </source>
</evidence>
<dbReference type="FunFam" id="3.90.79.10:FF:000018">
    <property type="entry name" value="39S ribosomal protein L46, mitochondrial"/>
    <property type="match status" value="1"/>
</dbReference>
<dbReference type="CDD" id="cd04661">
    <property type="entry name" value="NUDIX_MRP_L46"/>
    <property type="match status" value="1"/>
</dbReference>
<dbReference type="Gene3D" id="3.90.79.10">
    <property type="entry name" value="Nucleoside Triphosphate Pyrophosphohydrolase"/>
    <property type="match status" value="1"/>
</dbReference>
<proteinExistence type="inferred from homology"/>
<gene>
    <name evidence="9" type="ORF">GP486_004141</name>
</gene>
<dbReference type="PANTHER" id="PTHR13124:SF12">
    <property type="entry name" value="LARGE RIBOSOMAL SUBUNIT PROTEIN ML46"/>
    <property type="match status" value="1"/>
</dbReference>
<keyword evidence="6" id="KW-0687">Ribonucleoprotein</keyword>
<dbReference type="InterPro" id="IPR015797">
    <property type="entry name" value="NUDIX_hydrolase-like_dom_sf"/>
</dbReference>
<evidence type="ECO:0000259" key="8">
    <source>
        <dbReference type="Pfam" id="PF11788"/>
    </source>
</evidence>
<feature type="domain" description="Large ribosomal subunit protein mL46 N-terminal" evidence="8">
    <location>
        <begin position="48"/>
        <end position="181"/>
    </location>
</feature>
<evidence type="ECO:0000256" key="2">
    <source>
        <dbReference type="ARBA" id="ARBA00009070"/>
    </source>
</evidence>
<dbReference type="InterPro" id="IPR021757">
    <property type="entry name" value="Ribosomal_mL46_N"/>
</dbReference>
<evidence type="ECO:0000313" key="9">
    <source>
        <dbReference type="EMBL" id="KAH0559342.1"/>
    </source>
</evidence>
<dbReference type="GO" id="GO:0005743">
    <property type="term" value="C:mitochondrial inner membrane"/>
    <property type="evidence" value="ECO:0007669"/>
    <property type="project" value="UniProtKB-ARBA"/>
</dbReference>
<keyword evidence="3" id="KW-0809">Transit peptide</keyword>
<comment type="similarity">
    <text evidence="2">Belongs to the mitochondrion-specific ribosomal protein mL46 family.</text>
</comment>
<evidence type="ECO:0000256" key="7">
    <source>
        <dbReference type="ARBA" id="ARBA00035190"/>
    </source>
</evidence>
<evidence type="ECO:0000256" key="4">
    <source>
        <dbReference type="ARBA" id="ARBA00022980"/>
    </source>
</evidence>
<organism evidence="9 10">
    <name type="scientific">Trichoglossum hirsutum</name>
    <dbReference type="NCBI Taxonomy" id="265104"/>
    <lineage>
        <taxon>Eukaryota</taxon>
        <taxon>Fungi</taxon>
        <taxon>Dikarya</taxon>
        <taxon>Ascomycota</taxon>
        <taxon>Pezizomycotina</taxon>
        <taxon>Geoglossomycetes</taxon>
        <taxon>Geoglossales</taxon>
        <taxon>Geoglossaceae</taxon>
        <taxon>Trichoglossum</taxon>
    </lineage>
</organism>
<dbReference type="GO" id="GO:0005762">
    <property type="term" value="C:mitochondrial large ribosomal subunit"/>
    <property type="evidence" value="ECO:0007669"/>
    <property type="project" value="TreeGrafter"/>
</dbReference>
<dbReference type="GO" id="GO:0003735">
    <property type="term" value="F:structural constituent of ribosome"/>
    <property type="evidence" value="ECO:0007669"/>
    <property type="project" value="InterPro"/>
</dbReference>
<dbReference type="InterPro" id="IPR040008">
    <property type="entry name" value="Ribosomal_mL46"/>
</dbReference>
<reference evidence="9" key="1">
    <citation type="submission" date="2021-03" db="EMBL/GenBank/DDBJ databases">
        <title>Comparative genomics and phylogenomic investigation of the class Geoglossomycetes provide insights into ecological specialization and systematics.</title>
        <authorList>
            <person name="Melie T."/>
            <person name="Pirro S."/>
            <person name="Miller A.N."/>
            <person name="Quandt A."/>
        </authorList>
    </citation>
    <scope>NUCLEOTIDE SEQUENCE</scope>
    <source>
        <strain evidence="9">CAQ_001_2017</strain>
    </source>
</reference>
<keyword evidence="5" id="KW-0496">Mitochondrion</keyword>
<name>A0A9P8LBX1_9PEZI</name>
<dbReference type="EMBL" id="JAGHQM010000622">
    <property type="protein sequence ID" value="KAH0559342.1"/>
    <property type="molecule type" value="Genomic_DNA"/>
</dbReference>
<protein>
    <recommendedName>
        <fullName evidence="7">Large ribosomal subunit protein mL46</fullName>
    </recommendedName>
</protein>